<dbReference type="RefSeq" id="WP_200778706.1">
    <property type="nucleotide sequence ID" value="NZ_FNPD01000004.1"/>
</dbReference>
<name>A0A1H3F0S5_9BACT</name>
<dbReference type="Proteomes" id="UP000199266">
    <property type="component" value="Unassembled WGS sequence"/>
</dbReference>
<evidence type="ECO:0008006" key="3">
    <source>
        <dbReference type="Google" id="ProtNLM"/>
    </source>
</evidence>
<sequence length="133" mass="15541">MINMDYICMKHAQMIVNSVERSDNKNIKNLERNLRKALGVLKEDGVYAMFLWLESKAENTRTNLISLLNEDYDGVKIHEYLLGKDKKFKTEPDGFYEDLKTVAKDIDKLLFMKKILDRTLIYSLHHSKVKAGE</sequence>
<evidence type="ECO:0000313" key="1">
    <source>
        <dbReference type="EMBL" id="SDX84623.1"/>
    </source>
</evidence>
<keyword evidence="2" id="KW-1185">Reference proteome</keyword>
<reference evidence="2" key="1">
    <citation type="submission" date="2016-10" db="EMBL/GenBank/DDBJ databases">
        <authorList>
            <person name="Varghese N."/>
            <person name="Submissions S."/>
        </authorList>
    </citation>
    <scope>NUCLEOTIDE SEQUENCE [LARGE SCALE GENOMIC DNA]</scope>
    <source>
        <strain evidence="2">DSM 13490</strain>
    </source>
</reference>
<accession>A0A1H3F0S5</accession>
<dbReference type="EMBL" id="FNPD01000004">
    <property type="protein sequence ID" value="SDX84623.1"/>
    <property type="molecule type" value="Genomic_DNA"/>
</dbReference>
<dbReference type="AlphaFoldDB" id="A0A1H3F0S5"/>
<protein>
    <recommendedName>
        <fullName evidence="3">CRISPR type III-B/RAMP module-associated protein Cmr5</fullName>
    </recommendedName>
</protein>
<evidence type="ECO:0000313" key="2">
    <source>
        <dbReference type="Proteomes" id="UP000199266"/>
    </source>
</evidence>
<organism evidence="1 2">
    <name type="scientific">Acetomicrobium thermoterrenum DSM 13490</name>
    <dbReference type="NCBI Taxonomy" id="1120987"/>
    <lineage>
        <taxon>Bacteria</taxon>
        <taxon>Thermotogati</taxon>
        <taxon>Synergistota</taxon>
        <taxon>Synergistia</taxon>
        <taxon>Synergistales</taxon>
        <taxon>Acetomicrobiaceae</taxon>
        <taxon>Acetomicrobium</taxon>
    </lineage>
</organism>
<gene>
    <name evidence="1" type="ORF">SAMN03080603_00846</name>
</gene>
<proteinExistence type="predicted"/>